<dbReference type="SUPFAM" id="SSF103481">
    <property type="entry name" value="Multidrug resistance efflux transporter EmrE"/>
    <property type="match status" value="2"/>
</dbReference>
<feature type="transmembrane region" description="Helical" evidence="6">
    <location>
        <begin position="181"/>
        <end position="202"/>
    </location>
</feature>
<dbReference type="Pfam" id="PF00892">
    <property type="entry name" value="EamA"/>
    <property type="match status" value="2"/>
</dbReference>
<dbReference type="STRING" id="1121409.SAMN02745124_02487"/>
<evidence type="ECO:0000256" key="5">
    <source>
        <dbReference type="ARBA" id="ARBA00023136"/>
    </source>
</evidence>
<feature type="transmembrane region" description="Helical" evidence="6">
    <location>
        <begin position="34"/>
        <end position="53"/>
    </location>
</feature>
<dbReference type="PANTHER" id="PTHR42920">
    <property type="entry name" value="OS03G0707200 PROTEIN-RELATED"/>
    <property type="match status" value="1"/>
</dbReference>
<proteinExistence type="predicted"/>
<feature type="transmembrane region" description="Helical" evidence="6">
    <location>
        <begin position="99"/>
        <end position="118"/>
    </location>
</feature>
<evidence type="ECO:0000259" key="7">
    <source>
        <dbReference type="Pfam" id="PF00892"/>
    </source>
</evidence>
<dbReference type="EMBL" id="FQXS01000014">
    <property type="protein sequence ID" value="SHH90193.1"/>
    <property type="molecule type" value="Genomic_DNA"/>
</dbReference>
<dbReference type="GO" id="GO:0005886">
    <property type="term" value="C:plasma membrane"/>
    <property type="evidence" value="ECO:0007669"/>
    <property type="project" value="UniProtKB-SubCell"/>
</dbReference>
<evidence type="ECO:0000256" key="2">
    <source>
        <dbReference type="ARBA" id="ARBA00022475"/>
    </source>
</evidence>
<evidence type="ECO:0000313" key="9">
    <source>
        <dbReference type="Proteomes" id="UP000184139"/>
    </source>
</evidence>
<dbReference type="InterPro" id="IPR037185">
    <property type="entry name" value="EmrE-like"/>
</dbReference>
<dbReference type="AlphaFoldDB" id="A0A1M5WT36"/>
<dbReference type="Proteomes" id="UP000184139">
    <property type="component" value="Unassembled WGS sequence"/>
</dbReference>
<feature type="domain" description="EamA" evidence="7">
    <location>
        <begin position="8"/>
        <end position="142"/>
    </location>
</feature>
<organism evidence="8 9">
    <name type="scientific">Desulfofustis glycolicus DSM 9705</name>
    <dbReference type="NCBI Taxonomy" id="1121409"/>
    <lineage>
        <taxon>Bacteria</taxon>
        <taxon>Pseudomonadati</taxon>
        <taxon>Thermodesulfobacteriota</taxon>
        <taxon>Desulfobulbia</taxon>
        <taxon>Desulfobulbales</taxon>
        <taxon>Desulfocapsaceae</taxon>
        <taxon>Desulfofustis</taxon>
    </lineage>
</organism>
<evidence type="ECO:0000256" key="1">
    <source>
        <dbReference type="ARBA" id="ARBA00004651"/>
    </source>
</evidence>
<comment type="subcellular location">
    <subcellularLocation>
        <location evidence="1">Cell membrane</location>
        <topology evidence="1">Multi-pass membrane protein</topology>
    </subcellularLocation>
</comment>
<evidence type="ECO:0000256" key="4">
    <source>
        <dbReference type="ARBA" id="ARBA00022989"/>
    </source>
</evidence>
<accession>A0A1M5WT36</accession>
<feature type="transmembrane region" description="Helical" evidence="6">
    <location>
        <begin position="74"/>
        <end position="93"/>
    </location>
</feature>
<feature type="transmembrane region" description="Helical" evidence="6">
    <location>
        <begin position="270"/>
        <end position="291"/>
    </location>
</feature>
<feature type="transmembrane region" description="Helical" evidence="6">
    <location>
        <begin position="125"/>
        <end position="142"/>
    </location>
</feature>
<feature type="transmembrane region" description="Helical" evidence="6">
    <location>
        <begin position="214"/>
        <end position="234"/>
    </location>
</feature>
<evidence type="ECO:0000313" key="8">
    <source>
        <dbReference type="EMBL" id="SHH90193.1"/>
    </source>
</evidence>
<keyword evidence="3 6" id="KW-0812">Transmembrane</keyword>
<feature type="transmembrane region" description="Helical" evidence="6">
    <location>
        <begin position="154"/>
        <end position="174"/>
    </location>
</feature>
<dbReference type="PANTHER" id="PTHR42920:SF5">
    <property type="entry name" value="EAMA DOMAIN-CONTAINING PROTEIN"/>
    <property type="match status" value="1"/>
</dbReference>
<gene>
    <name evidence="8" type="ORF">SAMN02745124_02487</name>
</gene>
<keyword evidence="4 6" id="KW-1133">Transmembrane helix</keyword>
<keyword evidence="2" id="KW-1003">Cell membrane</keyword>
<reference evidence="8 9" key="1">
    <citation type="submission" date="2016-11" db="EMBL/GenBank/DDBJ databases">
        <authorList>
            <person name="Jaros S."/>
            <person name="Januszkiewicz K."/>
            <person name="Wedrychowicz H."/>
        </authorList>
    </citation>
    <scope>NUCLEOTIDE SEQUENCE [LARGE SCALE GENOMIC DNA]</scope>
    <source>
        <strain evidence="8 9">DSM 9705</strain>
    </source>
</reference>
<dbReference type="InterPro" id="IPR000620">
    <property type="entry name" value="EamA_dom"/>
</dbReference>
<feature type="domain" description="EamA" evidence="7">
    <location>
        <begin position="151"/>
        <end position="285"/>
    </location>
</feature>
<sequence>MSRLQANSLLLLTAIIWGTTFVVQQVGTGGLQAITFTGTRMLVGGIFILPLAIRQFRRVHGGERRFGRLDWFGIILTGVILFTGATLQQYGIFHTTVTNAGFLTALYVPLVPIISFFLLRRKVHWAVWPGSACCLAGTYIMSGAQGLDLRLGDFWVIASSLFWAFHVIIVGTMAVRTRAPLVVACGQFFVCGLCGLAIGLPVEQPELVFFHNGLFGILYAGLLSTGVGFTLQVVGQRFTHEADAAIILSSETVFAALAGVLFLAERLGAAEFSGAALIFFGIMIVQLLPMVRRRARRLSG</sequence>
<keyword evidence="9" id="KW-1185">Reference proteome</keyword>
<protein>
    <submittedName>
        <fullName evidence="8">EamA-like transporter family protein</fullName>
    </submittedName>
</protein>
<dbReference type="InterPro" id="IPR051258">
    <property type="entry name" value="Diverse_Substrate_Transporter"/>
</dbReference>
<evidence type="ECO:0000256" key="6">
    <source>
        <dbReference type="SAM" id="Phobius"/>
    </source>
</evidence>
<dbReference type="OrthoDB" id="9804865at2"/>
<feature type="transmembrane region" description="Helical" evidence="6">
    <location>
        <begin position="246"/>
        <end position="264"/>
    </location>
</feature>
<name>A0A1M5WT36_9BACT</name>
<evidence type="ECO:0000256" key="3">
    <source>
        <dbReference type="ARBA" id="ARBA00022692"/>
    </source>
</evidence>
<dbReference type="RefSeq" id="WP_073376457.1">
    <property type="nucleotide sequence ID" value="NZ_FQXS01000014.1"/>
</dbReference>
<keyword evidence="5 6" id="KW-0472">Membrane</keyword>